<sequence>MSQQYGPPPGPPPAAAPGGWGSGPGGPAPVGPGGWGPGPGRPQQGRPAKSNRSQLIIIGCAVLAVVLVAVGVVLLVTGGGGDDKPAAVQTPDAPGTYYTPPAGSEPDDSKGPNDVGVKVGRGIWFTPAKGWLPDPRSKSGQNYILQQFNVRGLIDGYFWVRQTELYDAKGFAEHLVDIESNGMQNVVIGKGEECKPANEAIKACYRLNYTAKIKTAKNGLIDYQGFVTAYSDKWDRITATDVGLETRVYERRKDNLKSMNDSVEKSF</sequence>
<organism evidence="3 4">
    <name type="scientific">Kribbella antibiotica</name>
    <dbReference type="NCBI Taxonomy" id="190195"/>
    <lineage>
        <taxon>Bacteria</taxon>
        <taxon>Bacillati</taxon>
        <taxon>Actinomycetota</taxon>
        <taxon>Actinomycetes</taxon>
        <taxon>Propionibacteriales</taxon>
        <taxon>Kribbellaceae</taxon>
        <taxon>Kribbella</taxon>
    </lineage>
</organism>
<dbReference type="OrthoDB" id="3820919at2"/>
<proteinExistence type="predicted"/>
<keyword evidence="2" id="KW-0472">Membrane</keyword>
<keyword evidence="4" id="KW-1185">Reference proteome</keyword>
<keyword evidence="2" id="KW-0812">Transmembrane</keyword>
<feature type="region of interest" description="Disordered" evidence="1">
    <location>
        <begin position="80"/>
        <end position="115"/>
    </location>
</feature>
<evidence type="ECO:0000313" key="4">
    <source>
        <dbReference type="Proteomes" id="UP000295124"/>
    </source>
</evidence>
<keyword evidence="2" id="KW-1133">Transmembrane helix</keyword>
<comment type="caution">
    <text evidence="3">The sequence shown here is derived from an EMBL/GenBank/DDBJ whole genome shotgun (WGS) entry which is preliminary data.</text>
</comment>
<name>A0A4R4ZKV4_9ACTN</name>
<accession>A0A4R4ZKV4</accession>
<protein>
    <submittedName>
        <fullName evidence="3">Uncharacterized protein</fullName>
    </submittedName>
</protein>
<dbReference type="Proteomes" id="UP000295124">
    <property type="component" value="Unassembled WGS sequence"/>
</dbReference>
<evidence type="ECO:0000256" key="2">
    <source>
        <dbReference type="SAM" id="Phobius"/>
    </source>
</evidence>
<evidence type="ECO:0000313" key="3">
    <source>
        <dbReference type="EMBL" id="TDD59185.1"/>
    </source>
</evidence>
<reference evidence="3 4" key="1">
    <citation type="submission" date="2019-03" db="EMBL/GenBank/DDBJ databases">
        <title>Draft genome sequences of novel Actinobacteria.</title>
        <authorList>
            <person name="Sahin N."/>
            <person name="Ay H."/>
            <person name="Saygin H."/>
        </authorList>
    </citation>
    <scope>NUCLEOTIDE SEQUENCE [LARGE SCALE GENOMIC DNA]</scope>
    <source>
        <strain evidence="3 4">JCM 13523</strain>
    </source>
</reference>
<dbReference type="EMBL" id="SMKX01000039">
    <property type="protein sequence ID" value="TDD59185.1"/>
    <property type="molecule type" value="Genomic_DNA"/>
</dbReference>
<gene>
    <name evidence="3" type="ORF">E1263_16175</name>
</gene>
<dbReference type="AlphaFoldDB" id="A0A4R4ZKV4"/>
<dbReference type="RefSeq" id="WP_132168133.1">
    <property type="nucleotide sequence ID" value="NZ_SMKX01000039.1"/>
</dbReference>
<feature type="transmembrane region" description="Helical" evidence="2">
    <location>
        <begin position="55"/>
        <end position="76"/>
    </location>
</feature>
<evidence type="ECO:0000256" key="1">
    <source>
        <dbReference type="SAM" id="MobiDB-lite"/>
    </source>
</evidence>
<feature type="compositionally biased region" description="Pro residues" evidence="1">
    <location>
        <begin position="1"/>
        <end position="15"/>
    </location>
</feature>
<feature type="region of interest" description="Disordered" evidence="1">
    <location>
        <begin position="1"/>
        <end position="48"/>
    </location>
</feature>